<dbReference type="EC" id="3.1.3.7" evidence="6"/>
<dbReference type="PANTHER" id="PTHR43028:SF5">
    <property type="entry name" value="3'(2'),5'-BISPHOSPHATE NUCLEOTIDASE 1"/>
    <property type="match status" value="1"/>
</dbReference>
<dbReference type="SUPFAM" id="SSF56655">
    <property type="entry name" value="Carbohydrate phosphatase"/>
    <property type="match status" value="1"/>
</dbReference>
<feature type="binding site" evidence="6">
    <location>
        <begin position="85"/>
        <end position="88"/>
    </location>
    <ligand>
        <name>substrate</name>
    </ligand>
</feature>
<dbReference type="PROSITE" id="PS00630">
    <property type="entry name" value="IMP_2"/>
    <property type="match status" value="1"/>
</dbReference>
<feature type="binding site" evidence="7">
    <location>
        <position position="64"/>
    </location>
    <ligand>
        <name>Mg(2+)</name>
        <dbReference type="ChEBI" id="CHEBI:18420"/>
        <label>1</label>
        <note>catalytic</note>
    </ligand>
</feature>
<dbReference type="GO" id="GO:0005886">
    <property type="term" value="C:plasma membrane"/>
    <property type="evidence" value="ECO:0007669"/>
    <property type="project" value="UniProtKB-SubCell"/>
</dbReference>
<dbReference type="GO" id="GO:0000287">
    <property type="term" value="F:magnesium ion binding"/>
    <property type="evidence" value="ECO:0007669"/>
    <property type="project" value="UniProtKB-UniRule"/>
</dbReference>
<evidence type="ECO:0000256" key="4">
    <source>
        <dbReference type="ARBA" id="ARBA00022801"/>
    </source>
</evidence>
<evidence type="ECO:0000256" key="3">
    <source>
        <dbReference type="ARBA" id="ARBA00022519"/>
    </source>
</evidence>
<keyword evidence="9" id="KW-1185">Reference proteome</keyword>
<evidence type="ECO:0000313" key="8">
    <source>
        <dbReference type="EMBL" id="GGF52769.1"/>
    </source>
</evidence>
<comment type="caution">
    <text evidence="8">The sequence shown here is derived from an EMBL/GenBank/DDBJ whole genome shotgun (WGS) entry which is preliminary data.</text>
</comment>
<evidence type="ECO:0000256" key="2">
    <source>
        <dbReference type="ARBA" id="ARBA00022475"/>
    </source>
</evidence>
<reference evidence="8" key="2">
    <citation type="submission" date="2020-09" db="EMBL/GenBank/DDBJ databases">
        <authorList>
            <person name="Sun Q."/>
            <person name="Sedlacek I."/>
        </authorList>
    </citation>
    <scope>NUCLEOTIDE SEQUENCE</scope>
    <source>
        <strain evidence="8">CCM 7897</strain>
    </source>
</reference>
<feature type="binding site" evidence="6">
    <location>
        <position position="83"/>
    </location>
    <ligand>
        <name>Mg(2+)</name>
        <dbReference type="ChEBI" id="CHEBI:18420"/>
        <label>1</label>
    </ligand>
</feature>
<dbReference type="InterPro" id="IPR000760">
    <property type="entry name" value="Inositol_monophosphatase-like"/>
</dbReference>
<keyword evidence="6 7" id="KW-0460">Magnesium</keyword>
<protein>
    <recommendedName>
        <fullName evidence="6">3'(2'),5'-bisphosphate nucleotidase CysQ</fullName>
        <ecNumber evidence="6">3.1.3.7</ecNumber>
    </recommendedName>
    <alternativeName>
        <fullName evidence="6">3'(2'),5-bisphosphonucleoside 3'(2')-phosphohydrolase</fullName>
    </alternativeName>
    <alternativeName>
        <fullName evidence="6">3'-phosphoadenosine 5'-phosphate phosphatase</fullName>
        <shortName evidence="6">PAP phosphatase</shortName>
    </alternativeName>
</protein>
<feature type="binding site" evidence="6">
    <location>
        <position position="85"/>
    </location>
    <ligand>
        <name>Mg(2+)</name>
        <dbReference type="ChEBI" id="CHEBI:18420"/>
        <label>1</label>
    </ligand>
</feature>
<dbReference type="InterPro" id="IPR020550">
    <property type="entry name" value="Inositol_monophosphatase_CS"/>
</dbReference>
<evidence type="ECO:0000256" key="5">
    <source>
        <dbReference type="ARBA" id="ARBA00023136"/>
    </source>
</evidence>
<evidence type="ECO:0000256" key="1">
    <source>
        <dbReference type="ARBA" id="ARBA00005289"/>
    </source>
</evidence>
<dbReference type="Pfam" id="PF00459">
    <property type="entry name" value="Inositol_P"/>
    <property type="match status" value="1"/>
</dbReference>
<keyword evidence="3 6" id="KW-0997">Cell inner membrane</keyword>
<feature type="binding site" evidence="6">
    <location>
        <position position="64"/>
    </location>
    <ligand>
        <name>Mg(2+)</name>
        <dbReference type="ChEBI" id="CHEBI:18420"/>
        <label>1</label>
    </ligand>
</feature>
<dbReference type="InterPro" id="IPR006240">
    <property type="entry name" value="CysQ"/>
</dbReference>
<comment type="function">
    <text evidence="6">Converts adenosine-3',5'-bisphosphate (PAP) to AMP.</text>
</comment>
<comment type="catalytic activity">
    <reaction evidence="6">
        <text>adenosine 3',5'-bisphosphate + H2O = AMP + phosphate</text>
        <dbReference type="Rhea" id="RHEA:10040"/>
        <dbReference type="ChEBI" id="CHEBI:15377"/>
        <dbReference type="ChEBI" id="CHEBI:43474"/>
        <dbReference type="ChEBI" id="CHEBI:58343"/>
        <dbReference type="ChEBI" id="CHEBI:456215"/>
        <dbReference type="EC" id="3.1.3.7"/>
    </reaction>
</comment>
<feature type="binding site" evidence="7">
    <location>
        <position position="86"/>
    </location>
    <ligand>
        <name>Mg(2+)</name>
        <dbReference type="ChEBI" id="CHEBI:18420"/>
        <label>1</label>
        <note>catalytic</note>
    </ligand>
</feature>
<dbReference type="GO" id="GO:0008441">
    <property type="term" value="F:3'(2'),5'-bisphosphate nucleotidase activity"/>
    <property type="evidence" value="ECO:0007669"/>
    <property type="project" value="UniProtKB-UniRule"/>
</dbReference>
<dbReference type="Gene3D" id="3.30.540.10">
    <property type="entry name" value="Fructose-1,6-Bisphosphatase, subunit A, domain 1"/>
    <property type="match status" value="1"/>
</dbReference>
<feature type="binding site" evidence="7">
    <location>
        <position position="215"/>
    </location>
    <ligand>
        <name>Mg(2+)</name>
        <dbReference type="ChEBI" id="CHEBI:18420"/>
        <label>1</label>
        <note>catalytic</note>
    </ligand>
</feature>
<reference evidence="8" key="1">
    <citation type="journal article" date="2014" name="Int. J. Syst. Evol. Microbiol.">
        <title>Complete genome sequence of Corynebacterium casei LMG S-19264T (=DSM 44701T), isolated from a smear-ripened cheese.</title>
        <authorList>
            <consortium name="US DOE Joint Genome Institute (JGI-PGF)"/>
            <person name="Walter F."/>
            <person name="Albersmeier A."/>
            <person name="Kalinowski J."/>
            <person name="Ruckert C."/>
        </authorList>
    </citation>
    <scope>NUCLEOTIDE SEQUENCE</scope>
    <source>
        <strain evidence="8">CCM 7897</strain>
    </source>
</reference>
<dbReference type="GO" id="GO:0046854">
    <property type="term" value="P:phosphatidylinositol phosphate biosynthetic process"/>
    <property type="evidence" value="ECO:0007669"/>
    <property type="project" value="InterPro"/>
</dbReference>
<dbReference type="CDD" id="cd01638">
    <property type="entry name" value="CysQ"/>
    <property type="match status" value="1"/>
</dbReference>
<feature type="binding site" evidence="7">
    <location>
        <position position="83"/>
    </location>
    <ligand>
        <name>Mg(2+)</name>
        <dbReference type="ChEBI" id="CHEBI:18420"/>
        <label>1</label>
        <note>catalytic</note>
    </ligand>
</feature>
<proteinExistence type="inferred from homology"/>
<name>A0A917BQ47_9HYPH</name>
<comment type="cofactor">
    <cofactor evidence="6 7">
        <name>Mg(2+)</name>
        <dbReference type="ChEBI" id="CHEBI:18420"/>
    </cofactor>
</comment>
<feature type="binding site" evidence="6">
    <location>
        <position position="215"/>
    </location>
    <ligand>
        <name>Mg(2+)</name>
        <dbReference type="ChEBI" id="CHEBI:18420"/>
        <label>2</label>
    </ligand>
</feature>
<feature type="binding site" evidence="6">
    <location>
        <position position="215"/>
    </location>
    <ligand>
        <name>substrate</name>
    </ligand>
</feature>
<keyword evidence="2 6" id="KW-1003">Cell membrane</keyword>
<dbReference type="PANTHER" id="PTHR43028">
    <property type="entry name" value="3'(2'),5'-BISPHOSPHATE NUCLEOTIDASE 1"/>
    <property type="match status" value="1"/>
</dbReference>
<dbReference type="GO" id="GO:0050427">
    <property type="term" value="P:3'-phosphoadenosine 5'-phosphosulfate metabolic process"/>
    <property type="evidence" value="ECO:0007669"/>
    <property type="project" value="TreeGrafter"/>
</dbReference>
<dbReference type="EMBL" id="BMCT01000001">
    <property type="protein sequence ID" value="GGF52769.1"/>
    <property type="molecule type" value="Genomic_DNA"/>
</dbReference>
<evidence type="ECO:0000313" key="9">
    <source>
        <dbReference type="Proteomes" id="UP000606044"/>
    </source>
</evidence>
<dbReference type="InterPro" id="IPR050725">
    <property type="entry name" value="CysQ/Inositol_MonoPase"/>
</dbReference>
<accession>A0A917BQ47</accession>
<keyword evidence="5 6" id="KW-0472">Membrane</keyword>
<dbReference type="GO" id="GO:0000103">
    <property type="term" value="P:sulfate assimilation"/>
    <property type="evidence" value="ECO:0007669"/>
    <property type="project" value="TreeGrafter"/>
</dbReference>
<dbReference type="NCBIfam" id="TIGR01331">
    <property type="entry name" value="bisphos_cysQ"/>
    <property type="match status" value="1"/>
</dbReference>
<feature type="binding site" evidence="6">
    <location>
        <position position="83"/>
    </location>
    <ligand>
        <name>Mg(2+)</name>
        <dbReference type="ChEBI" id="CHEBI:18420"/>
        <label>2</label>
    </ligand>
</feature>
<feature type="binding site" evidence="6">
    <location>
        <position position="86"/>
    </location>
    <ligand>
        <name>Mg(2+)</name>
        <dbReference type="ChEBI" id="CHEBI:18420"/>
        <label>2</label>
    </ligand>
</feature>
<sequence>MILLTALARIALDAGAAIRRIEAAGIAARVKADRSLVTDADQAAEDLICPALAALLPGTPIVAEEAASCGNIPEPGRRFLLVDPLDGTREFISGNGEYTVNIALVEDGTPTFGIVYAPAKGLLYAAAPGAAFRAIRAPEDAVSPDSFAPIRCRPRPSSGLKVAASRSHCDADTQALIDGLGETDCISAGSALKFGLLAEGEVDIYPRLSPVMEWDSAAGHALVVAAGGSIRRPDGTPLTYGHPENGFKVLGFIAEGAPAA</sequence>
<comment type="similarity">
    <text evidence="1 6">Belongs to the inositol monophosphatase superfamily. CysQ family.</text>
</comment>
<keyword evidence="6 7" id="KW-0479">Metal-binding</keyword>
<dbReference type="Gene3D" id="3.40.190.80">
    <property type="match status" value="1"/>
</dbReference>
<evidence type="ECO:0000256" key="6">
    <source>
        <dbReference type="HAMAP-Rule" id="MF_02095"/>
    </source>
</evidence>
<dbReference type="Proteomes" id="UP000606044">
    <property type="component" value="Unassembled WGS sequence"/>
</dbReference>
<feature type="binding site" evidence="6">
    <location>
        <position position="64"/>
    </location>
    <ligand>
        <name>substrate</name>
    </ligand>
</feature>
<keyword evidence="4 6" id="KW-0378">Hydrolase</keyword>
<feature type="binding site" evidence="7">
    <location>
        <position position="85"/>
    </location>
    <ligand>
        <name>Mg(2+)</name>
        <dbReference type="ChEBI" id="CHEBI:18420"/>
        <label>1</label>
        <note>catalytic</note>
    </ligand>
</feature>
<gene>
    <name evidence="8" type="primary">pssB</name>
    <name evidence="6" type="synonym">cysQ</name>
    <name evidence="8" type="ORF">GCM10007301_10340</name>
</gene>
<comment type="subcellular location">
    <subcellularLocation>
        <location evidence="6">Cell inner membrane</location>
        <topology evidence="6">Peripheral membrane protein</topology>
        <orientation evidence="6">Cytoplasmic side</orientation>
    </subcellularLocation>
</comment>
<organism evidence="8 9">
    <name type="scientific">Azorhizobium oxalatiphilum</name>
    <dbReference type="NCBI Taxonomy" id="980631"/>
    <lineage>
        <taxon>Bacteria</taxon>
        <taxon>Pseudomonadati</taxon>
        <taxon>Pseudomonadota</taxon>
        <taxon>Alphaproteobacteria</taxon>
        <taxon>Hyphomicrobiales</taxon>
        <taxon>Xanthobacteraceae</taxon>
        <taxon>Azorhizobium</taxon>
    </lineage>
</organism>
<dbReference type="HAMAP" id="MF_02095">
    <property type="entry name" value="CysQ"/>
    <property type="match status" value="1"/>
</dbReference>
<dbReference type="PRINTS" id="PR00377">
    <property type="entry name" value="IMPHPHTASES"/>
</dbReference>
<evidence type="ECO:0000256" key="7">
    <source>
        <dbReference type="PIRSR" id="PIRSR600760-2"/>
    </source>
</evidence>
<dbReference type="AlphaFoldDB" id="A0A917BQ47"/>